<feature type="signal peptide" evidence="1">
    <location>
        <begin position="1"/>
        <end position="21"/>
    </location>
</feature>
<proteinExistence type="predicted"/>
<feature type="chain" id="PRO_5009602915" evidence="1">
    <location>
        <begin position="22"/>
        <end position="181"/>
    </location>
</feature>
<organism evidence="2 3">
    <name type="scientific">Colletotrichum orchidophilum</name>
    <dbReference type="NCBI Taxonomy" id="1209926"/>
    <lineage>
        <taxon>Eukaryota</taxon>
        <taxon>Fungi</taxon>
        <taxon>Dikarya</taxon>
        <taxon>Ascomycota</taxon>
        <taxon>Pezizomycotina</taxon>
        <taxon>Sordariomycetes</taxon>
        <taxon>Hypocreomycetidae</taxon>
        <taxon>Glomerellales</taxon>
        <taxon>Glomerellaceae</taxon>
        <taxon>Colletotrichum</taxon>
    </lineage>
</organism>
<evidence type="ECO:0000313" key="3">
    <source>
        <dbReference type="Proteomes" id="UP000176998"/>
    </source>
</evidence>
<comment type="caution">
    <text evidence="2">The sequence shown here is derived from an EMBL/GenBank/DDBJ whole genome shotgun (WGS) entry which is preliminary data.</text>
</comment>
<reference evidence="2 3" key="1">
    <citation type="submission" date="2016-09" db="EMBL/GenBank/DDBJ databases">
        <authorList>
            <person name="Capua I."/>
            <person name="De Benedictis P."/>
            <person name="Joannis T."/>
            <person name="Lombin L.H."/>
            <person name="Cattoli G."/>
        </authorList>
    </citation>
    <scope>NUCLEOTIDE SEQUENCE [LARGE SCALE GENOMIC DNA]</scope>
    <source>
        <strain evidence="2 3">IMI 309357</strain>
    </source>
</reference>
<dbReference type="GeneID" id="34556991"/>
<keyword evidence="3" id="KW-1185">Reference proteome</keyword>
<evidence type="ECO:0000313" key="2">
    <source>
        <dbReference type="EMBL" id="OHF01004.1"/>
    </source>
</evidence>
<dbReference type="OrthoDB" id="73875at2759"/>
<sequence>MRRYMTASLVLGASLVQCAVNLEGTQAGAPVGNGDPSPSGDIKAYEPDQHDCPLPCAHLDHVHTFVTYFSINLLRRCQQPMLLLFSPTQLLGDPATSVLIRGYTLGGAGGGEPIAPPGNINSSFATTEASKVANETATGMGNPKKSDTLYQSSLDRAPACLVPGEQVMKTIPVTTNSRADA</sequence>
<gene>
    <name evidence="2" type="ORF">CORC01_03832</name>
</gene>
<dbReference type="RefSeq" id="XP_022478146.1">
    <property type="nucleotide sequence ID" value="XM_022615481.1"/>
</dbReference>
<name>A0A1G4BHX5_9PEZI</name>
<keyword evidence="1" id="KW-0732">Signal</keyword>
<dbReference type="EMBL" id="MJBS01000023">
    <property type="protein sequence ID" value="OHF01004.1"/>
    <property type="molecule type" value="Genomic_DNA"/>
</dbReference>
<dbReference type="Proteomes" id="UP000176998">
    <property type="component" value="Unassembled WGS sequence"/>
</dbReference>
<dbReference type="AlphaFoldDB" id="A0A1G4BHX5"/>
<protein>
    <submittedName>
        <fullName evidence="2">Uncharacterized protein</fullName>
    </submittedName>
</protein>
<accession>A0A1G4BHX5</accession>
<evidence type="ECO:0000256" key="1">
    <source>
        <dbReference type="SAM" id="SignalP"/>
    </source>
</evidence>
<dbReference type="STRING" id="1209926.A0A1G4BHX5"/>